<comment type="catalytic activity">
    <reaction evidence="11">
        <text>ribonucleotidyl-uridine-RNA = a 5'-end dephospho-uridine-RNA + a 3'-end 2',3'-cyclophospho-ribonucleotide-RNA</text>
        <dbReference type="Rhea" id="RHEA:67792"/>
        <dbReference type="Rhea" id="RHEA-COMP:10464"/>
        <dbReference type="Rhea" id="RHEA-COMP:17354"/>
        <dbReference type="Rhea" id="RHEA-COMP:17356"/>
        <dbReference type="ChEBI" id="CHEBI:83064"/>
        <dbReference type="ChEBI" id="CHEBI:173117"/>
        <dbReference type="ChEBI" id="CHEBI:173224"/>
    </reaction>
</comment>
<evidence type="ECO:0000256" key="5">
    <source>
        <dbReference type="ARBA" id="ARBA00022723"/>
    </source>
</evidence>
<dbReference type="Proteomes" id="UP000316759">
    <property type="component" value="Unassembled WGS sequence"/>
</dbReference>
<dbReference type="OrthoDB" id="430326at2759"/>
<dbReference type="InterPro" id="IPR039787">
    <property type="entry name" value="ENDOU"/>
</dbReference>
<evidence type="ECO:0000256" key="1">
    <source>
        <dbReference type="ARBA" id="ARBA00001936"/>
    </source>
</evidence>
<comment type="subunit">
    <text evidence="3 11">Monomer.</text>
</comment>
<evidence type="ECO:0000259" key="12">
    <source>
        <dbReference type="PROSITE" id="PS51959"/>
    </source>
</evidence>
<dbReference type="EMBL" id="SUNJ01008280">
    <property type="protein sequence ID" value="TPP61351.1"/>
    <property type="molecule type" value="Genomic_DNA"/>
</dbReference>
<evidence type="ECO:0000256" key="6">
    <source>
        <dbReference type="ARBA" id="ARBA00022759"/>
    </source>
</evidence>
<evidence type="ECO:0000256" key="10">
    <source>
        <dbReference type="ARBA" id="ARBA00023239"/>
    </source>
</evidence>
<gene>
    <name evidence="13" type="ORF">FGIG_10580</name>
</gene>
<sequence length="319" mass="37851">MLCTTISWWFLLNLLTVTNAGLFRRVDYLYQFTSPISNTDAAKRSNILNSFLNELWTLDGNRLQLNSELRVKQNDRKLFDIFSVWNKETKALFQKVQSKRLEQPTFTKFIRLLDNYEMNVTAREYFTQEKMNETWDFLDAVMQTKVMQRTNDFLSTWGLAPRDPEQFKAMLFEMWFAFDRPRDFSIFYPGKGQFSSFEHVFVGELDNGNLLGFHNWLQLYRKEYENEIRFTKFTRKGCSNESPFISITFDAPQWKVSKTGAYFLLGTSPEFELAAYTAVFLFRVPGKLTAATCPIYLICNRSYYRDWRPATCYPKDKFF</sequence>
<keyword evidence="11" id="KW-0732">Signal</keyword>
<evidence type="ECO:0000256" key="4">
    <source>
        <dbReference type="ARBA" id="ARBA00022722"/>
    </source>
</evidence>
<keyword evidence="6 11" id="KW-0255">Endonuclease</keyword>
<keyword evidence="14" id="KW-1185">Reference proteome</keyword>
<keyword evidence="10" id="KW-0456">Lyase</keyword>
<evidence type="ECO:0000256" key="7">
    <source>
        <dbReference type="ARBA" id="ARBA00022801"/>
    </source>
</evidence>
<dbReference type="PROSITE" id="PS51959">
    <property type="entry name" value="ENDOU"/>
    <property type="match status" value="1"/>
</dbReference>
<dbReference type="CDD" id="cd21159">
    <property type="entry name" value="XendoU"/>
    <property type="match status" value="1"/>
</dbReference>
<organism evidence="13 14">
    <name type="scientific">Fasciola gigantica</name>
    <name type="common">Giant liver fluke</name>
    <dbReference type="NCBI Taxonomy" id="46835"/>
    <lineage>
        <taxon>Eukaryota</taxon>
        <taxon>Metazoa</taxon>
        <taxon>Spiralia</taxon>
        <taxon>Lophotrochozoa</taxon>
        <taxon>Platyhelminthes</taxon>
        <taxon>Trematoda</taxon>
        <taxon>Digenea</taxon>
        <taxon>Plagiorchiida</taxon>
        <taxon>Echinostomata</taxon>
        <taxon>Echinostomatoidea</taxon>
        <taxon>Fasciolidae</taxon>
        <taxon>Fasciola</taxon>
    </lineage>
</organism>
<dbReference type="PANTHER" id="PTHR12439">
    <property type="entry name" value="PLACENTAL PROTEIN 11-RELATED"/>
    <property type="match status" value="1"/>
</dbReference>
<dbReference type="EC" id="4.6.1.-" evidence="11"/>
<comment type="caution">
    <text evidence="13">The sequence shown here is derived from an EMBL/GenBank/DDBJ whole genome shotgun (WGS) entry which is preliminary data.</text>
</comment>
<evidence type="ECO:0000256" key="9">
    <source>
        <dbReference type="ARBA" id="ARBA00023211"/>
    </source>
</evidence>
<evidence type="ECO:0000313" key="14">
    <source>
        <dbReference type="Proteomes" id="UP000316759"/>
    </source>
</evidence>
<keyword evidence="9 11" id="KW-0464">Manganese</keyword>
<keyword evidence="7 11" id="KW-0378">Hydrolase</keyword>
<dbReference type="InterPro" id="IPR018998">
    <property type="entry name" value="EndoU_C"/>
</dbReference>
<keyword evidence="5 11" id="KW-0479">Metal-binding</keyword>
<name>A0A504YLS5_FASGI</name>
<dbReference type="InterPro" id="IPR037227">
    <property type="entry name" value="EndoU-like"/>
</dbReference>
<evidence type="ECO:0000256" key="3">
    <source>
        <dbReference type="ARBA" id="ARBA00011245"/>
    </source>
</evidence>
<reference evidence="13 14" key="1">
    <citation type="submission" date="2019-04" db="EMBL/GenBank/DDBJ databases">
        <title>Annotation for the trematode Fasciola gigantica.</title>
        <authorList>
            <person name="Choi Y.-J."/>
        </authorList>
    </citation>
    <scope>NUCLEOTIDE SEQUENCE [LARGE SCALE GENOMIC DNA]</scope>
    <source>
        <strain evidence="13">Uganda_cow_1</strain>
    </source>
</reference>
<evidence type="ECO:0000256" key="11">
    <source>
        <dbReference type="RuleBase" id="RU367085"/>
    </source>
</evidence>
<comment type="cofactor">
    <cofactor evidence="1 11">
        <name>Mn(2+)</name>
        <dbReference type="ChEBI" id="CHEBI:29035"/>
    </cofactor>
</comment>
<keyword evidence="8 11" id="KW-0694">RNA-binding</keyword>
<keyword evidence="4 11" id="KW-0540">Nuclease</keyword>
<evidence type="ECO:0000256" key="2">
    <source>
        <dbReference type="ARBA" id="ARBA00010168"/>
    </source>
</evidence>
<dbReference type="GO" id="GO:0016829">
    <property type="term" value="F:lyase activity"/>
    <property type="evidence" value="ECO:0007669"/>
    <property type="project" value="UniProtKB-KW"/>
</dbReference>
<dbReference type="PANTHER" id="PTHR12439:SF11">
    <property type="entry name" value="URIDYLATE-SPECIFIC ENDORIBONUCLEASE"/>
    <property type="match status" value="1"/>
</dbReference>
<feature type="chain" id="PRO_5026370909" description="Uridylate-specific endoribonuclease" evidence="11">
    <location>
        <begin position="21"/>
        <end position="319"/>
    </location>
</feature>
<dbReference type="GO" id="GO:0046872">
    <property type="term" value="F:metal ion binding"/>
    <property type="evidence" value="ECO:0007669"/>
    <property type="project" value="UniProtKB-UniRule"/>
</dbReference>
<protein>
    <recommendedName>
        <fullName evidence="11">Uridylate-specific endoribonuclease</fullName>
        <ecNumber evidence="11">4.6.1.-</ecNumber>
    </recommendedName>
</protein>
<evidence type="ECO:0000313" key="13">
    <source>
        <dbReference type="EMBL" id="TPP61351.1"/>
    </source>
</evidence>
<comment type="similarity">
    <text evidence="2 11">Belongs to the ENDOU family.</text>
</comment>
<dbReference type="GO" id="GO:0003723">
    <property type="term" value="F:RNA binding"/>
    <property type="evidence" value="ECO:0007669"/>
    <property type="project" value="UniProtKB-UniRule"/>
</dbReference>
<feature type="domain" description="EndoU" evidence="12">
    <location>
        <begin position="44"/>
        <end position="318"/>
    </location>
</feature>
<evidence type="ECO:0000256" key="8">
    <source>
        <dbReference type="ARBA" id="ARBA00022884"/>
    </source>
</evidence>
<dbReference type="Pfam" id="PF09412">
    <property type="entry name" value="XendoU"/>
    <property type="match status" value="1"/>
</dbReference>
<dbReference type="AlphaFoldDB" id="A0A504YLS5"/>
<dbReference type="GO" id="GO:0004521">
    <property type="term" value="F:RNA endonuclease activity"/>
    <property type="evidence" value="ECO:0007669"/>
    <property type="project" value="UniProtKB-UniRule"/>
</dbReference>
<proteinExistence type="inferred from homology"/>
<dbReference type="SUPFAM" id="SSF142877">
    <property type="entry name" value="EndoU-like"/>
    <property type="match status" value="1"/>
</dbReference>
<dbReference type="GO" id="GO:0016787">
    <property type="term" value="F:hydrolase activity"/>
    <property type="evidence" value="ECO:0007669"/>
    <property type="project" value="UniProtKB-KW"/>
</dbReference>
<feature type="signal peptide" evidence="11">
    <location>
        <begin position="1"/>
        <end position="20"/>
    </location>
</feature>
<accession>A0A504YLS5</accession>